<dbReference type="RefSeq" id="WP_038672111.1">
    <property type="nucleotide sequence ID" value="NZ_HF545616.1"/>
</dbReference>
<evidence type="ECO:0000313" key="2">
    <source>
        <dbReference type="Proteomes" id="UP000027600"/>
    </source>
</evidence>
<reference evidence="1 2" key="1">
    <citation type="journal article" date="2014" name="Int. J. Syst. Evol. Microbiol.">
        <title>Complete genome of a new Firmicutes species belonging to the dominant human colonic microbiota ('Ruminococcus bicirculans') reveals two chromosomes and a selective capacity to utilize plant glucans.</title>
        <authorList>
            <consortium name="NISC Comparative Sequencing Program"/>
            <person name="Wegmann U."/>
            <person name="Louis P."/>
            <person name="Goesmann A."/>
            <person name="Henrissat B."/>
            <person name="Duncan S.H."/>
            <person name="Flint H.J."/>
        </authorList>
    </citation>
    <scope>NUCLEOTIDE SEQUENCE [LARGE SCALE GENOMIC DNA]</scope>
    <source>
        <strain evidence="1 2">80/3</strain>
    </source>
</reference>
<dbReference type="EMBL" id="HF545616">
    <property type="protein sequence ID" value="CCO05211.1"/>
    <property type="molecule type" value="Genomic_DNA"/>
</dbReference>
<organism evidence="1 2">
    <name type="scientific">Ruminococcus bicirculans</name>
    <name type="common">ex Wegman et al. 2014</name>
    <dbReference type="NCBI Taxonomy" id="1160721"/>
    <lineage>
        <taxon>Bacteria</taxon>
        <taxon>Bacillati</taxon>
        <taxon>Bacillota</taxon>
        <taxon>Clostridia</taxon>
        <taxon>Eubacteriales</taxon>
        <taxon>Oscillospiraceae</taxon>
        <taxon>Ruminococcus</taxon>
    </lineage>
</organism>
<name>A0ABP1WKQ3_9FIRM</name>
<protein>
    <submittedName>
        <fullName evidence="1">Uncharacterized protein</fullName>
    </submittedName>
</protein>
<keyword evidence="2" id="KW-1185">Reference proteome</keyword>
<evidence type="ECO:0000313" key="1">
    <source>
        <dbReference type="EMBL" id="CCO05211.1"/>
    </source>
</evidence>
<gene>
    <name evidence="1" type="ORF">RBI_I01509</name>
</gene>
<sequence length="435" mass="52099">MRKTTMTKYGGTIYGDLFKLQAIVYDYYYFYKKNYLMLDWFNNVSKMCEPYIKAILCTYYPDEYQFSNPALGRTQVKPYPLNLTDVNLIIRHVKYKDFISWLSYYKVFSLSLIDELNITEIFDNFCISIRSFWLTEYAEYINLFGKLLSLVELSKDERHQILLSFLKLVTPDYKISIKMLRNCLKALWLFADKHYNADESSYYQLLELLIDECLLTDPLDMRNDYINLIHILSSQADKKIYDKCCAIIDKCDSERKKAYYPYVFKDILLKHEPTKWTKWIIDNLEHNWAEEVFDYLEKKIIPYNEVVSKYFEEKLKARKETPGVILYPDNKSELVNSIVILHILGIIPNLDSMTYLKRYCTEYVYLDFLFNPGSFDYSSINTADYMWCNFINSNEYRDIILKHKSEFWTKENEKRIELGFGSSFENMIAYKYLFG</sequence>
<accession>A0ABP1WKQ3</accession>
<proteinExistence type="predicted"/>
<dbReference type="Proteomes" id="UP000027600">
    <property type="component" value="Chromosome I"/>
</dbReference>